<dbReference type="Proteomes" id="UP000265691">
    <property type="component" value="Unassembled WGS sequence"/>
</dbReference>
<dbReference type="AlphaFoldDB" id="A0A3A1Y0E8"/>
<gene>
    <name evidence="1" type="ORF">CKF54_06055</name>
</gene>
<dbReference type="OrthoDB" id="5674341at2"/>
<evidence type="ECO:0000313" key="1">
    <source>
        <dbReference type="EMBL" id="RIY31802.1"/>
    </source>
</evidence>
<comment type="caution">
    <text evidence="1">The sequence shown here is derived from an EMBL/GenBank/DDBJ whole genome shotgun (WGS) entry which is preliminary data.</text>
</comment>
<organism evidence="1 2">
    <name type="scientific">Psittacicella hinzii</name>
    <dbReference type="NCBI Taxonomy" id="2028575"/>
    <lineage>
        <taxon>Bacteria</taxon>
        <taxon>Pseudomonadati</taxon>
        <taxon>Pseudomonadota</taxon>
        <taxon>Gammaproteobacteria</taxon>
        <taxon>Pasteurellales</taxon>
        <taxon>Psittacicellaceae</taxon>
        <taxon>Psittacicella</taxon>
    </lineage>
</organism>
<protein>
    <submittedName>
        <fullName evidence="1">Uncharacterized protein</fullName>
    </submittedName>
</protein>
<name>A0A3A1Y0E8_9GAMM</name>
<dbReference type="EMBL" id="NRHC01000078">
    <property type="protein sequence ID" value="RIY31802.1"/>
    <property type="molecule type" value="Genomic_DNA"/>
</dbReference>
<accession>A0A3A1Y0E8</accession>
<keyword evidence="2" id="KW-1185">Reference proteome</keyword>
<proteinExistence type="predicted"/>
<sequence length="269" mass="30101">MNKEVNFSDANLESLAESHVYVPDTVNDYRSFHTGKSIKTISNPNRILKTKVVNKVNLPPFCTATGNPGKGSYLTISYQAKDKLLEVFTFEKYINSFIGHPIVRDVEFLAQEIATEVAIALNVPVTLEAQFCLVGFQYGQSVEVEVQIEEHLLETLRSQYKDKYLAFLDKKAKGEIVVKEDKKTFLQRVEEQNTPEVVAGQTKENSASQCPVKHQITGNTNQVEPKAEQAKQSVEVANEQADDYEVCPFVTREEATPGSKCPVTGKSYE</sequence>
<reference evidence="1 2" key="1">
    <citation type="submission" date="2017-08" db="EMBL/GenBank/DDBJ databases">
        <title>Reclassification of Bisgaard taxon 37 and 44.</title>
        <authorList>
            <person name="Christensen H."/>
        </authorList>
    </citation>
    <scope>NUCLEOTIDE SEQUENCE [LARGE SCALE GENOMIC DNA]</scope>
    <source>
        <strain evidence="1 2">B96_3</strain>
    </source>
</reference>
<dbReference type="RefSeq" id="WP_119525471.1">
    <property type="nucleotide sequence ID" value="NZ_NRHC01000078.1"/>
</dbReference>
<evidence type="ECO:0000313" key="2">
    <source>
        <dbReference type="Proteomes" id="UP000265691"/>
    </source>
</evidence>